<sequence length="269" mass="30546">MWAVGRFPPINLDGSFDGDELSHGRATVMNMGDLELEVHRVGSSTQVFDDSCHSLEEARMTTELAKNMERIWHFDLVSGSCGQAVSIFERKSKRWPTISRVNWFLRQHLRRGSSLVEELRRSVPALVKGNSSNPFLLIPWRSSLSTIRRRWMECLEATYDAVVEVIEKEDVVDPLSGLVERATTNPIFIILLYPDATVGEGDVVAIDVAEAVDEVSRDDEMWLTGFWVCEMLGQRQRKEEDRTFQVLGKAFGERAKPGDLRQPGVCKQF</sequence>
<dbReference type="Gramene" id="ERN06956">
    <property type="protein sequence ID" value="ERN06956"/>
    <property type="gene ID" value="AMTR_s00005p00266360"/>
</dbReference>
<dbReference type="HOGENOM" id="CLU_1035625_0_0_1"/>
<name>W1PH44_AMBTC</name>
<proteinExistence type="predicted"/>
<dbReference type="Proteomes" id="UP000017836">
    <property type="component" value="Unassembled WGS sequence"/>
</dbReference>
<keyword evidence="2" id="KW-1185">Reference proteome</keyword>
<evidence type="ECO:0000313" key="1">
    <source>
        <dbReference type="EMBL" id="ERN06956.1"/>
    </source>
</evidence>
<dbReference type="EMBL" id="KI393866">
    <property type="protein sequence ID" value="ERN06956.1"/>
    <property type="molecule type" value="Genomic_DNA"/>
</dbReference>
<organism evidence="1 2">
    <name type="scientific">Amborella trichopoda</name>
    <dbReference type="NCBI Taxonomy" id="13333"/>
    <lineage>
        <taxon>Eukaryota</taxon>
        <taxon>Viridiplantae</taxon>
        <taxon>Streptophyta</taxon>
        <taxon>Embryophyta</taxon>
        <taxon>Tracheophyta</taxon>
        <taxon>Spermatophyta</taxon>
        <taxon>Magnoliopsida</taxon>
        <taxon>Amborellales</taxon>
        <taxon>Amborellaceae</taxon>
        <taxon>Amborella</taxon>
    </lineage>
</organism>
<evidence type="ECO:0000313" key="2">
    <source>
        <dbReference type="Proteomes" id="UP000017836"/>
    </source>
</evidence>
<reference evidence="2" key="1">
    <citation type="journal article" date="2013" name="Science">
        <title>The Amborella genome and the evolution of flowering plants.</title>
        <authorList>
            <consortium name="Amborella Genome Project"/>
        </authorList>
    </citation>
    <scope>NUCLEOTIDE SEQUENCE [LARGE SCALE GENOMIC DNA]</scope>
</reference>
<protein>
    <submittedName>
        <fullName evidence="1">Uncharacterized protein</fullName>
    </submittedName>
</protein>
<gene>
    <name evidence="1" type="ORF">AMTR_s00005p00266360</name>
</gene>
<accession>W1PH44</accession>
<dbReference type="AlphaFoldDB" id="W1PH44"/>